<evidence type="ECO:0008006" key="3">
    <source>
        <dbReference type="Google" id="ProtNLM"/>
    </source>
</evidence>
<dbReference type="Proteomes" id="UP000640725">
    <property type="component" value="Unassembled WGS sequence"/>
</dbReference>
<keyword evidence="2" id="KW-1185">Reference proteome</keyword>
<protein>
    <recommendedName>
        <fullName evidence="3">KGK family protein</fullName>
    </recommendedName>
</protein>
<evidence type="ECO:0000313" key="1">
    <source>
        <dbReference type="EMBL" id="MBE9144829.1"/>
    </source>
</evidence>
<name>A0ABR9UFF7_9CYAN</name>
<reference evidence="1 2" key="1">
    <citation type="submission" date="2020-10" db="EMBL/GenBank/DDBJ databases">
        <authorList>
            <person name="Castelo-Branco R."/>
            <person name="Eusebio N."/>
            <person name="Adriana R."/>
            <person name="Vieira A."/>
            <person name="Brugerolle De Fraissinette N."/>
            <person name="Rezende De Castro R."/>
            <person name="Schneider M.P."/>
            <person name="Vasconcelos V."/>
            <person name="Leao P.N."/>
        </authorList>
    </citation>
    <scope>NUCLEOTIDE SEQUENCE [LARGE SCALE GENOMIC DNA]</scope>
    <source>
        <strain evidence="1 2">LEGE 06226</strain>
    </source>
</reference>
<accession>A0ABR9UFF7</accession>
<comment type="caution">
    <text evidence="1">The sequence shown here is derived from an EMBL/GenBank/DDBJ whole genome shotgun (WGS) entry which is preliminary data.</text>
</comment>
<gene>
    <name evidence="1" type="ORF">IQ236_16625</name>
</gene>
<dbReference type="InterPro" id="IPR014971">
    <property type="entry name" value="KGK"/>
</dbReference>
<organism evidence="1 2">
    <name type="scientific">Planktothrix mougeotii LEGE 06226</name>
    <dbReference type="NCBI Taxonomy" id="1828728"/>
    <lineage>
        <taxon>Bacteria</taxon>
        <taxon>Bacillati</taxon>
        <taxon>Cyanobacteriota</taxon>
        <taxon>Cyanophyceae</taxon>
        <taxon>Oscillatoriophycideae</taxon>
        <taxon>Oscillatoriales</taxon>
        <taxon>Microcoleaceae</taxon>
        <taxon>Planktothrix</taxon>
    </lineage>
</organism>
<evidence type="ECO:0000313" key="2">
    <source>
        <dbReference type="Proteomes" id="UP000640725"/>
    </source>
</evidence>
<proteinExistence type="predicted"/>
<dbReference type="EMBL" id="JADEWU010000040">
    <property type="protein sequence ID" value="MBE9144829.1"/>
    <property type="molecule type" value="Genomic_DNA"/>
</dbReference>
<dbReference type="RefSeq" id="WP_193870323.1">
    <property type="nucleotide sequence ID" value="NZ_JADEWU010000040.1"/>
</dbReference>
<dbReference type="Pfam" id="PF08872">
    <property type="entry name" value="KGK"/>
    <property type="match status" value="1"/>
</dbReference>
<sequence>MNNTFYTLSDDCMLMYEKNIFIVEKIKEHLLNGLNQKMLFLFYKNSRDSYLKSMFPQLNSEYNIDNKFSFKINQSSWNTVSEEIDCQLLKLGDTSWKSGKLRFKAIANYNNLSEPPLAIEIELEFCPDKPEPLETSDSSLDELRQKLQIYQ</sequence>